<protein>
    <recommendedName>
        <fullName evidence="6">WD40 repeat domain-containing protein</fullName>
    </recommendedName>
</protein>
<feature type="chain" id="PRO_5017251244" description="WD40 repeat domain-containing protein" evidence="3">
    <location>
        <begin position="40"/>
        <end position="369"/>
    </location>
</feature>
<feature type="region of interest" description="Disordered" evidence="1">
    <location>
        <begin position="42"/>
        <end position="63"/>
    </location>
</feature>
<dbReference type="EMBL" id="RBAM01000008">
    <property type="protein sequence ID" value="RKN70323.1"/>
    <property type="molecule type" value="Genomic_DNA"/>
</dbReference>
<evidence type="ECO:0000256" key="1">
    <source>
        <dbReference type="SAM" id="MobiDB-lite"/>
    </source>
</evidence>
<reference evidence="4 5" key="1">
    <citation type="journal article" date="2015" name="Antonie Van Leeuwenhoek">
        <title>Streptomyces klenkii sp. nov., isolated from deep marine sediment.</title>
        <authorList>
            <person name="Veyisoglu A."/>
            <person name="Sahin N."/>
        </authorList>
    </citation>
    <scope>NUCLEOTIDE SEQUENCE [LARGE SCALE GENOMIC DNA]</scope>
    <source>
        <strain evidence="4 5">KCTC 29202</strain>
    </source>
</reference>
<comment type="caution">
    <text evidence="4">The sequence shown here is derived from an EMBL/GenBank/DDBJ whole genome shotgun (WGS) entry which is preliminary data.</text>
</comment>
<evidence type="ECO:0000256" key="2">
    <source>
        <dbReference type="SAM" id="Phobius"/>
    </source>
</evidence>
<feature type="signal peptide" evidence="3">
    <location>
        <begin position="1"/>
        <end position="39"/>
    </location>
</feature>
<dbReference type="Proteomes" id="UP000270343">
    <property type="component" value="Unassembled WGS sequence"/>
</dbReference>
<feature type="region of interest" description="Disordered" evidence="1">
    <location>
        <begin position="293"/>
        <end position="341"/>
    </location>
</feature>
<dbReference type="RefSeq" id="WP_120756990.1">
    <property type="nucleotide sequence ID" value="NZ_JBFADQ010000003.1"/>
</dbReference>
<gene>
    <name evidence="4" type="ORF">D7231_20830</name>
</gene>
<keyword evidence="3" id="KW-0732">Signal</keyword>
<keyword evidence="2" id="KW-1133">Transmembrane helix</keyword>
<sequence>MRPRPYPAAARAALAATALTVLSALVTPAVLLPAGPALADDGAAARPAAGASPSASSASSGASAQAFTIEDPRIKESSGLAASRTHPGVYWTHNDSGDGAYVYAVDGRTGRTVATVTLAGIEPRDVEAISIGPDGDIYLGDIGDNFGGRWPEVWIYRFPEPKTLKDATLTPTRYTVRYDDGPRDAESLMVHPKTGRVYIVSKKRSGKGALYEAPERLSASGVNVFRRTADIDLWATDGAFSPDGTRLVVRGYFDAREYRWQDGRPREIGRPDVPLQRQGESVTFTADGRTLMYGSEGKGSTVQPVALDGDLLPDSAPKRPDDAKNGDGATDRRSGSNSGADNRNLLVGAGALAVVAGLAVGLRRLLRRR</sequence>
<evidence type="ECO:0000313" key="5">
    <source>
        <dbReference type="Proteomes" id="UP000270343"/>
    </source>
</evidence>
<dbReference type="Gene3D" id="2.130.10.10">
    <property type="entry name" value="YVTN repeat-like/Quinoprotein amine dehydrogenase"/>
    <property type="match status" value="1"/>
</dbReference>
<keyword evidence="2" id="KW-0472">Membrane</keyword>
<dbReference type="AlphaFoldDB" id="A0A3B0B9Y3"/>
<dbReference type="SUPFAM" id="SSF75011">
    <property type="entry name" value="3-carboxy-cis,cis-mucoante lactonizing enzyme"/>
    <property type="match status" value="1"/>
</dbReference>
<accession>A0A3B0B9Y3</accession>
<dbReference type="OrthoDB" id="9801244at2"/>
<keyword evidence="5" id="KW-1185">Reference proteome</keyword>
<proteinExistence type="predicted"/>
<feature type="transmembrane region" description="Helical" evidence="2">
    <location>
        <begin position="345"/>
        <end position="366"/>
    </location>
</feature>
<evidence type="ECO:0000313" key="4">
    <source>
        <dbReference type="EMBL" id="RKN70323.1"/>
    </source>
</evidence>
<feature type="compositionally biased region" description="Basic and acidic residues" evidence="1">
    <location>
        <begin position="316"/>
        <end position="334"/>
    </location>
</feature>
<name>A0A3B0B9Y3_9ACTN</name>
<evidence type="ECO:0000256" key="3">
    <source>
        <dbReference type="SAM" id="SignalP"/>
    </source>
</evidence>
<evidence type="ECO:0008006" key="6">
    <source>
        <dbReference type="Google" id="ProtNLM"/>
    </source>
</evidence>
<keyword evidence="2" id="KW-0812">Transmembrane</keyword>
<dbReference type="InterPro" id="IPR015943">
    <property type="entry name" value="WD40/YVTN_repeat-like_dom_sf"/>
</dbReference>
<organism evidence="4 5">
    <name type="scientific">Streptomyces klenkii</name>
    <dbReference type="NCBI Taxonomy" id="1420899"/>
    <lineage>
        <taxon>Bacteria</taxon>
        <taxon>Bacillati</taxon>
        <taxon>Actinomycetota</taxon>
        <taxon>Actinomycetes</taxon>
        <taxon>Kitasatosporales</taxon>
        <taxon>Streptomycetaceae</taxon>
        <taxon>Streptomyces</taxon>
    </lineage>
</organism>